<dbReference type="EMBL" id="CP015596">
    <property type="protein sequence ID" value="ANE80123.1"/>
    <property type="molecule type" value="Genomic_DNA"/>
</dbReference>
<dbReference type="SMART" id="SM00028">
    <property type="entry name" value="TPR"/>
    <property type="match status" value="2"/>
</dbReference>
<dbReference type="GO" id="GO:0006355">
    <property type="term" value="P:regulation of DNA-templated transcription"/>
    <property type="evidence" value="ECO:0007669"/>
    <property type="project" value="InterPro"/>
</dbReference>
<dbReference type="OrthoDB" id="27092at2"/>
<dbReference type="GO" id="GO:0003677">
    <property type="term" value="F:DNA binding"/>
    <property type="evidence" value="ECO:0007669"/>
    <property type="project" value="UniProtKB-KW"/>
</dbReference>
<evidence type="ECO:0000313" key="3">
    <source>
        <dbReference type="EMBL" id="ANE80123.1"/>
    </source>
</evidence>
<dbReference type="PROSITE" id="PS50043">
    <property type="entry name" value="HTH_LUXR_2"/>
    <property type="match status" value="1"/>
</dbReference>
<dbReference type="Gene3D" id="1.25.40.10">
    <property type="entry name" value="Tetratricopeptide repeat domain"/>
    <property type="match status" value="1"/>
</dbReference>
<dbReference type="InterPro" id="IPR016032">
    <property type="entry name" value="Sig_transdc_resp-reg_C-effctor"/>
</dbReference>
<gene>
    <name evidence="3" type="ORF">A7U43_13070</name>
</gene>
<dbReference type="InterPro" id="IPR011990">
    <property type="entry name" value="TPR-like_helical_dom_sf"/>
</dbReference>
<dbReference type="STRING" id="1682113.A7U43_13070"/>
<protein>
    <submittedName>
        <fullName evidence="3">Helix-turn-helix transcriptional regulator</fullName>
    </submittedName>
</protein>
<dbReference type="SUPFAM" id="SSF48452">
    <property type="entry name" value="TPR-like"/>
    <property type="match status" value="1"/>
</dbReference>
<keyword evidence="1" id="KW-0238">DNA-binding</keyword>
<organism evidence="3 4">
    <name type="scientific">Mycobacterium adipatum</name>
    <dbReference type="NCBI Taxonomy" id="1682113"/>
    <lineage>
        <taxon>Bacteria</taxon>
        <taxon>Bacillati</taxon>
        <taxon>Actinomycetota</taxon>
        <taxon>Actinomycetes</taxon>
        <taxon>Mycobacteriales</taxon>
        <taxon>Mycobacteriaceae</taxon>
        <taxon>Mycobacterium</taxon>
    </lineage>
</organism>
<dbReference type="InterPro" id="IPR036388">
    <property type="entry name" value="WH-like_DNA-bd_sf"/>
</dbReference>
<dbReference type="KEGG" id="madi:A7U43_13070"/>
<dbReference type="Gene3D" id="1.10.10.10">
    <property type="entry name" value="Winged helix-like DNA-binding domain superfamily/Winged helix DNA-binding domain"/>
    <property type="match status" value="1"/>
</dbReference>
<dbReference type="InterPro" id="IPR039420">
    <property type="entry name" value="WalR-like"/>
</dbReference>
<dbReference type="PRINTS" id="PR00038">
    <property type="entry name" value="HTHLUXR"/>
</dbReference>
<sequence>MTALRTVEDLLHEARAAHARRDWRAAYEGYARADGVGPMGLDDLDAYATAAWRLGEIRDSIRLSERVYGQLVRRDPAAASMKAVEIGLEWLTRGDVTIANGWMNRARRLLADAPPGPTHGYLAYLDALAASANQDTGELNRLAAHMSVICEPLDDPSLTALCLITRAISAMHDGRASDGNDLLDEAILTLLTGDVRVEWAGDIYCVVLNLCHKLADQPRMRTWTDAMARWCDVDGSAAYYRVCDVHRLQLAAADDDYRQLENHLIVASAALEGVNAWVGAEGFYQLGEVRRLRGDTEGALVAFTKARSLGIDPQPGEALLQCRLGDTEAAWVGLRVAMAGAGTFERMRMLRPAVEIALARDALDEAEQHCRDLEAGAATFATPGYRAWAAHARGAVLVRRGEHEGALQSLETALRAYRTQRSRYETAEVYEWIALAHSGIGADAAAAADLATADTIYEQLAVQPAGTCGRQSPGGLTRREIEVLRVIAGGATNRQVAAQLHLSDKTVGRHLANIYAKLGVSTRTAAAHWAHQQGVLAGDG</sequence>
<dbReference type="InterPro" id="IPR019734">
    <property type="entry name" value="TPR_rpt"/>
</dbReference>
<dbReference type="RefSeq" id="WP_067995720.1">
    <property type="nucleotide sequence ID" value="NZ_CP015596.1"/>
</dbReference>
<dbReference type="PANTHER" id="PTHR43214">
    <property type="entry name" value="TWO-COMPONENT RESPONSE REGULATOR"/>
    <property type="match status" value="1"/>
</dbReference>
<keyword evidence="4" id="KW-1185">Reference proteome</keyword>
<feature type="domain" description="HTH luxR-type" evidence="2">
    <location>
        <begin position="469"/>
        <end position="534"/>
    </location>
</feature>
<dbReference type="PROSITE" id="PS00622">
    <property type="entry name" value="HTH_LUXR_1"/>
    <property type="match status" value="1"/>
</dbReference>
<proteinExistence type="predicted"/>
<reference evidence="3 4" key="1">
    <citation type="submission" date="2016-05" db="EMBL/GenBank/DDBJ databases">
        <title>Complete genome sequence of a phthalic acid esters degrading Mycobacterium sp. YC-RL4.</title>
        <authorList>
            <person name="Ren L."/>
            <person name="Fan S."/>
            <person name="Ruth N."/>
            <person name="Jia Y."/>
            <person name="Wang J."/>
            <person name="Qiao C."/>
        </authorList>
    </citation>
    <scope>NUCLEOTIDE SEQUENCE [LARGE SCALE GENOMIC DNA]</scope>
    <source>
        <strain evidence="3 4">YC-RL4</strain>
    </source>
</reference>
<name>A0A172UM37_9MYCO</name>
<dbReference type="SMART" id="SM00421">
    <property type="entry name" value="HTH_LUXR"/>
    <property type="match status" value="1"/>
</dbReference>
<dbReference type="SUPFAM" id="SSF46894">
    <property type="entry name" value="C-terminal effector domain of the bipartite response regulators"/>
    <property type="match status" value="1"/>
</dbReference>
<evidence type="ECO:0000313" key="4">
    <source>
        <dbReference type="Proteomes" id="UP000077143"/>
    </source>
</evidence>
<evidence type="ECO:0000256" key="1">
    <source>
        <dbReference type="ARBA" id="ARBA00023125"/>
    </source>
</evidence>
<dbReference type="InterPro" id="IPR000792">
    <property type="entry name" value="Tscrpt_reg_LuxR_C"/>
</dbReference>
<accession>A0A172UM37</accession>
<dbReference type="AlphaFoldDB" id="A0A172UM37"/>
<dbReference type="CDD" id="cd06170">
    <property type="entry name" value="LuxR_C_like"/>
    <property type="match status" value="1"/>
</dbReference>
<dbReference type="Pfam" id="PF00196">
    <property type="entry name" value="GerE"/>
    <property type="match status" value="1"/>
</dbReference>
<evidence type="ECO:0000259" key="2">
    <source>
        <dbReference type="PROSITE" id="PS50043"/>
    </source>
</evidence>
<dbReference type="Proteomes" id="UP000077143">
    <property type="component" value="Chromosome"/>
</dbReference>